<evidence type="ECO:0000256" key="2">
    <source>
        <dbReference type="ARBA" id="ARBA00022801"/>
    </source>
</evidence>
<proteinExistence type="inferred from homology"/>
<evidence type="ECO:0000313" key="13">
    <source>
        <dbReference type="Proteomes" id="UP000069549"/>
    </source>
</evidence>
<evidence type="ECO:0000313" key="11">
    <source>
        <dbReference type="EMBL" id="SCO59115.1"/>
    </source>
</evidence>
<reference evidence="8 13" key="1">
    <citation type="submission" date="2016-02" db="EMBL/GenBank/DDBJ databases">
        <authorList>
            <consortium name="Pathogen Informatics"/>
        </authorList>
    </citation>
    <scope>NUCLEOTIDE SEQUENCE [LARGE SCALE GENOMIC DNA]</scope>
    <source>
        <strain evidence="8 13">K173</strain>
        <strain evidence="9 17">NK65 ny</strain>
        <strain evidence="10 16">NK65e</strain>
        <strain evidence="12 14">SP11 Antwerpcl1</strain>
        <strain evidence="11 15">SP11 RLL</strain>
    </source>
</reference>
<evidence type="ECO:0000313" key="12">
    <source>
        <dbReference type="EMBL" id="SCO59811.1"/>
    </source>
</evidence>
<dbReference type="Pfam" id="PF00271">
    <property type="entry name" value="Helicase_C"/>
    <property type="match status" value="1"/>
</dbReference>
<dbReference type="EC" id="3.6.4.13" evidence="5"/>
<comment type="domain">
    <text evidence="5">The Q motif is unique to and characteristic of the DEAD box family of RNA helicases and controls ATP binding and hydrolysis.</text>
</comment>
<dbReference type="PROSITE" id="PS51192">
    <property type="entry name" value="HELICASE_ATP_BIND_1"/>
    <property type="match status" value="1"/>
</dbReference>
<dbReference type="GO" id="GO:0005524">
    <property type="term" value="F:ATP binding"/>
    <property type="evidence" value="ECO:0007669"/>
    <property type="project" value="UniProtKB-UniRule"/>
</dbReference>
<name>A0A113R7L3_PLABE</name>
<evidence type="ECO:0000256" key="5">
    <source>
        <dbReference type="RuleBase" id="RU365068"/>
    </source>
</evidence>
<dbReference type="Pfam" id="PF00270">
    <property type="entry name" value="DEAD"/>
    <property type="match status" value="1"/>
</dbReference>
<sequence>MILQIKFKNVKNCFKILTHLKNERKRTFLTYKEIECIIPIADDNNHPKKNINSHIYNINNYNDKNQNKYDHNDNKPNTNFNLQNEQNKIVYDNINDLNELCLKKFKKIKSELCIQTSSNREYIPFHFYDTFLSNTTFQKNCVNYVDNVINLKGHEENSFFSFENTDKKNEENKNKDSIIIRSLTDCFNDNRHDIISENITNDDARETLNNIKNNSEHNNKNMTKSEISSQNIFNKSYIEKLCKYKYLQNINIDSYIKLSLLKNFNIKYLTTNQYCLFPLFFKDLDLLVYSFKGSGKTIGYSIPLLHKIIIQINKLKKYHKIKENYVHALIICPNIILVEQTYNIIKKLIMYHPYNIVCHYIHGRKNMNMQGEINELKKKKPHIIITTPVSFINHIKYSTSFSNLFFLCDTIIIDEAYFLLNQNYLKNILIIKNILPKGHQTILLTCIVNNFLKQLAYRLLRLNYLYLNFVHNCIFDNNVFYSSIIMNMINFNSNDKSSYQKYYEHVQNLQFQLYHKFNDQLLKIYQNNILNCDDVGKLWYAKDSKIFYEHVNKFNSFIVHTQSERSETKQLNAHTNDLINFKSEFSKNQNNKNCINKEDKNITYYNGMSYEANEVFEKIDNKIVMENRKKCNDIYNIERNIKLNQTNSISKDHKKNNNSDGALIEKEDEQYKYEGPEEKVRKLKLSNSDYNNYKMYDNSNNNYEQNKGKNIPTHIFLKQEYLIYDSDKFALILFNIIHKEFISNNSSKIVIIMPTVKMLQFIYAIFKHYIFKGYLFLLYLKCNKFTNNFKNNINNFCNSFYYDKENVNFSISSNPFVFTDLSISQININAESNIKEDKLLDENMFKSTCLNRHEKYYQKKNQFINDEQNTETDHSEGLNYEKEFEALKDIVILCLHSKLSLDKKMYTLDTFNNNSENINKKRRNKILFSSSLLYQGIEIDNVDLVIQVGIRTNIDEYILTTNISIAKNTTGRSLLLLNELEGHYLYSLYKNNIMISSVSKDYLNYLYKDNSILEYLLKYKRDRKIIPQNYSKEDITNLNDLVVEYKNENKEKDNNHNYFYNYPLKHIEWHTHKHLLCSCELMYRSLLGFYCEKNNFLKYEKWQVPSLIKNIIYSFGYFENFYITKCMAARLQIINAPDLYIKFNATPKTVLMSSLPSYKGYKSKINELKQKHATNSFGLQENPDPCDKSYL</sequence>
<dbReference type="InterPro" id="IPR027417">
    <property type="entry name" value="P-loop_NTPase"/>
</dbReference>
<dbReference type="Gene3D" id="3.40.50.300">
    <property type="entry name" value="P-loop containing nucleotide triphosphate hydrolases"/>
    <property type="match status" value="2"/>
</dbReference>
<evidence type="ECO:0000256" key="4">
    <source>
        <dbReference type="ARBA" id="ARBA00022884"/>
    </source>
</evidence>
<dbReference type="EMBL" id="LT614632">
    <property type="protein sequence ID" value="SCN23498.1"/>
    <property type="molecule type" value="Genomic_DNA"/>
</dbReference>
<dbReference type="Proteomes" id="UP000219860">
    <property type="component" value="Chromosome 6"/>
</dbReference>
<evidence type="ECO:0000256" key="1">
    <source>
        <dbReference type="ARBA" id="ARBA00022741"/>
    </source>
</evidence>
<dbReference type="GO" id="GO:0003724">
    <property type="term" value="F:RNA helicase activity"/>
    <property type="evidence" value="ECO:0007669"/>
    <property type="project" value="UniProtKB-EC"/>
</dbReference>
<comment type="similarity">
    <text evidence="5">Belongs to the DEAD box helicase family.</text>
</comment>
<comment type="function">
    <text evidence="5">RNA helicase.</text>
</comment>
<evidence type="ECO:0000313" key="16">
    <source>
        <dbReference type="Proteomes" id="UP000220214"/>
    </source>
</evidence>
<evidence type="ECO:0000256" key="6">
    <source>
        <dbReference type="SAM" id="MobiDB-lite"/>
    </source>
</evidence>
<evidence type="ECO:0000313" key="17">
    <source>
        <dbReference type="Proteomes" id="UP000516480"/>
    </source>
</evidence>
<dbReference type="GO" id="GO:0003723">
    <property type="term" value="F:RNA binding"/>
    <property type="evidence" value="ECO:0007669"/>
    <property type="project" value="UniProtKB-UniRule"/>
</dbReference>
<protein>
    <recommendedName>
        <fullName evidence="5">ATP-dependent RNA helicase</fullName>
        <ecNumber evidence="5">3.6.4.13</ecNumber>
    </recommendedName>
</protein>
<evidence type="ECO:0000259" key="7">
    <source>
        <dbReference type="PROSITE" id="PS51192"/>
    </source>
</evidence>
<comment type="catalytic activity">
    <reaction evidence="5">
        <text>ATP + H2O = ADP + phosphate + H(+)</text>
        <dbReference type="Rhea" id="RHEA:13065"/>
        <dbReference type="ChEBI" id="CHEBI:15377"/>
        <dbReference type="ChEBI" id="CHEBI:15378"/>
        <dbReference type="ChEBI" id="CHEBI:30616"/>
        <dbReference type="ChEBI" id="CHEBI:43474"/>
        <dbReference type="ChEBI" id="CHEBI:456216"/>
        <dbReference type="EC" id="3.6.4.13"/>
    </reaction>
</comment>
<dbReference type="SUPFAM" id="SSF52540">
    <property type="entry name" value="P-loop containing nucleoside triphosphate hydrolases"/>
    <property type="match status" value="2"/>
</dbReference>
<dbReference type="Proteomes" id="UP000219974">
    <property type="component" value="Chromosome 6"/>
</dbReference>
<dbReference type="InterPro" id="IPR001650">
    <property type="entry name" value="Helicase_C-like"/>
</dbReference>
<accession>A0A113R7L3</accession>
<keyword evidence="4 5" id="KW-0694">RNA-binding</keyword>
<evidence type="ECO:0000313" key="9">
    <source>
        <dbReference type="EMBL" id="SCM19761.1"/>
    </source>
</evidence>
<dbReference type="AlphaFoldDB" id="A0A113R7L3"/>
<dbReference type="EMBL" id="LT608254">
    <property type="protein sequence ID" value="SCO59811.1"/>
    <property type="molecule type" value="Genomic_DNA"/>
</dbReference>
<evidence type="ECO:0000256" key="3">
    <source>
        <dbReference type="ARBA" id="ARBA00022840"/>
    </source>
</evidence>
<keyword evidence="2 5" id="KW-0378">Hydrolase</keyword>
<gene>
    <name evidence="8" type="ORF">PBK173_000107400</name>
    <name evidence="10" type="ORF">PBNK65E_000103200</name>
    <name evidence="9" type="ORF">PBNK65NY_000102400</name>
    <name evidence="12" type="ORF">PBSP11A_000102500</name>
    <name evidence="11" type="ORF">PBSP11RLL_000102700</name>
</gene>
<dbReference type="InterPro" id="IPR011545">
    <property type="entry name" value="DEAD/DEAH_box_helicase_dom"/>
</dbReference>
<feature type="domain" description="Helicase ATP-binding" evidence="7">
    <location>
        <begin position="277"/>
        <end position="466"/>
    </location>
</feature>
<keyword evidence="5 8" id="KW-0347">Helicase</keyword>
<dbReference type="Proteomes" id="UP000069549">
    <property type="component" value="Chromosome 6"/>
</dbReference>
<dbReference type="OMA" id="EYLIYES"/>
<dbReference type="Proteomes" id="UP000220214">
    <property type="component" value="Chromosome 6"/>
</dbReference>
<dbReference type="EMBL" id="LT608270">
    <property type="protein sequence ID" value="SCO59115.1"/>
    <property type="molecule type" value="Genomic_DNA"/>
</dbReference>
<dbReference type="GO" id="GO:0016787">
    <property type="term" value="F:hydrolase activity"/>
    <property type="evidence" value="ECO:0007669"/>
    <property type="project" value="UniProtKB-KW"/>
</dbReference>
<evidence type="ECO:0000313" key="10">
    <source>
        <dbReference type="EMBL" id="SCN23498.1"/>
    </source>
</evidence>
<dbReference type="OrthoDB" id="360481at2759"/>
<evidence type="ECO:0000313" key="15">
    <source>
        <dbReference type="Proteomes" id="UP000219974"/>
    </source>
</evidence>
<organism evidence="8 13">
    <name type="scientific">Plasmodium berghei</name>
    <dbReference type="NCBI Taxonomy" id="5821"/>
    <lineage>
        <taxon>Eukaryota</taxon>
        <taxon>Sar</taxon>
        <taxon>Alveolata</taxon>
        <taxon>Apicomplexa</taxon>
        <taxon>Aconoidasida</taxon>
        <taxon>Haemosporida</taxon>
        <taxon>Plasmodiidae</taxon>
        <taxon>Plasmodium</taxon>
        <taxon>Plasmodium (Vinckeia)</taxon>
    </lineage>
</organism>
<evidence type="ECO:0000313" key="14">
    <source>
        <dbReference type="Proteomes" id="UP000219860"/>
    </source>
</evidence>
<keyword evidence="1 5" id="KW-0547">Nucleotide-binding</keyword>
<dbReference type="PANTHER" id="PTHR24031">
    <property type="entry name" value="RNA HELICASE"/>
    <property type="match status" value="1"/>
</dbReference>
<dbReference type="EMBL" id="LT608142">
    <property type="protein sequence ID" value="SCM19761.1"/>
    <property type="molecule type" value="Genomic_DNA"/>
</dbReference>
<dbReference type="SMART" id="SM00487">
    <property type="entry name" value="DEXDc"/>
    <property type="match status" value="1"/>
</dbReference>
<dbReference type="InterPro" id="IPR014001">
    <property type="entry name" value="Helicase_ATP-bd"/>
</dbReference>
<dbReference type="VEuPathDB" id="PlasmoDB:PBANKA_0612800"/>
<feature type="region of interest" description="Disordered" evidence="6">
    <location>
        <begin position="648"/>
        <end position="668"/>
    </location>
</feature>
<dbReference type="Proteomes" id="UP000516480">
    <property type="component" value="Chromosome 6"/>
</dbReference>
<keyword evidence="3 5" id="KW-0067">ATP-binding</keyword>
<dbReference type="EMBL" id="LT160026">
    <property type="protein sequence ID" value="CXI18223.1"/>
    <property type="molecule type" value="Genomic_DNA"/>
</dbReference>
<evidence type="ECO:0000313" key="8">
    <source>
        <dbReference type="EMBL" id="CXI18223.1"/>
    </source>
</evidence>